<keyword evidence="1" id="KW-0732">Signal</keyword>
<sequence>MKPMTMRTLPAMLATFAFASLLGFAASSAPSDPPKVIPQGGPWDAGHGFSFEHKVKKTRRSLSGIACPANSSGQRLCLGAFDEGGEARYMVLGDGTLAPDGERVILRPGKVELDAEAAATDGALYYVTGSHSAKRSNCASNPDSRHVIRFKVDPATGRGLRGADGKLAGMEDTGALWGLMATLPGLKDHVGDAMCLGSQSPGDAPDKVGRRGVNIEGLAIRDGRLFFGFRGPAIDGTAKILSVDADALFKGGDARPKLATIAVGKGRGIRDLIAVSDGILVLAGPDDDKANTALDWVVLRWDGKDSGDAVTQPRPLATLDLSRVKLRKCDDELKPEALTVTDDRPGQPYRAIILSDGMCDGGALGFSIPR</sequence>
<dbReference type="Proteomes" id="UP000236743">
    <property type="component" value="Unassembled WGS sequence"/>
</dbReference>
<proteinExistence type="predicted"/>
<dbReference type="AlphaFoldDB" id="A0A1H6C0K7"/>
<dbReference type="InterPro" id="IPR022060">
    <property type="entry name" value="DUF3616"/>
</dbReference>
<protein>
    <recommendedName>
        <fullName evidence="2">DUF3616 domain-containing protein</fullName>
    </recommendedName>
</protein>
<feature type="chain" id="PRO_5009294300" description="DUF3616 domain-containing protein" evidence="1">
    <location>
        <begin position="26"/>
        <end position="370"/>
    </location>
</feature>
<evidence type="ECO:0000256" key="1">
    <source>
        <dbReference type="SAM" id="SignalP"/>
    </source>
</evidence>
<evidence type="ECO:0000313" key="3">
    <source>
        <dbReference type="EMBL" id="SEG66413.1"/>
    </source>
</evidence>
<feature type="signal peptide" evidence="1">
    <location>
        <begin position="1"/>
        <end position="25"/>
    </location>
</feature>
<evidence type="ECO:0000259" key="2">
    <source>
        <dbReference type="Pfam" id="PF12275"/>
    </source>
</evidence>
<keyword evidence="4" id="KW-1185">Reference proteome</keyword>
<evidence type="ECO:0000313" key="4">
    <source>
        <dbReference type="Proteomes" id="UP000236743"/>
    </source>
</evidence>
<reference evidence="3 4" key="1">
    <citation type="submission" date="2016-10" db="EMBL/GenBank/DDBJ databases">
        <authorList>
            <person name="de Groot N.N."/>
        </authorList>
    </citation>
    <scope>NUCLEOTIDE SEQUENCE [LARGE SCALE GENOMIC DNA]</scope>
    <source>
        <strain evidence="3 4">DSM 26656</strain>
    </source>
</reference>
<dbReference type="Pfam" id="PF12275">
    <property type="entry name" value="DUF3616"/>
    <property type="match status" value="1"/>
</dbReference>
<accession>A0A1H6C0K7</accession>
<organism evidence="3 4">
    <name type="scientific">Bosea lathyri</name>
    <dbReference type="NCBI Taxonomy" id="1036778"/>
    <lineage>
        <taxon>Bacteria</taxon>
        <taxon>Pseudomonadati</taxon>
        <taxon>Pseudomonadota</taxon>
        <taxon>Alphaproteobacteria</taxon>
        <taxon>Hyphomicrobiales</taxon>
        <taxon>Boseaceae</taxon>
        <taxon>Bosea</taxon>
    </lineage>
</organism>
<dbReference type="EMBL" id="FNUY01000008">
    <property type="protein sequence ID" value="SEG66413.1"/>
    <property type="molecule type" value="Genomic_DNA"/>
</dbReference>
<feature type="domain" description="DUF3616" evidence="2">
    <location>
        <begin position="212"/>
        <end position="356"/>
    </location>
</feature>
<name>A0A1H6C0K7_9HYPH</name>
<gene>
    <name evidence="3" type="ORF">SAMN04488115_108265</name>
</gene>